<dbReference type="AlphaFoldDB" id="A0A817APD9"/>
<proteinExistence type="predicted"/>
<accession>A0A817APD9</accession>
<sequence>MAPIEQHSLFRRNLRRCPSAKARLATDGKLCAYEIYGVADNINGTDVRFVNSSFNRPNLFGLLGGYILFPRMSPVTHIFIAVNVLELIREDRFIFEFKGLRFEFSDSSLGFQCLGVGIVISHSSLALATCMKKD</sequence>
<reference evidence="1" key="1">
    <citation type="submission" date="2021-01" db="EMBL/GenBank/DDBJ databases">
        <authorList>
            <consortium name="Genoscope - CEA"/>
            <person name="William W."/>
        </authorList>
    </citation>
    <scope>NUCLEOTIDE SEQUENCE</scope>
</reference>
<protein>
    <submittedName>
        <fullName evidence="1">(rape) hypothetical protein</fullName>
    </submittedName>
</protein>
<organism evidence="1">
    <name type="scientific">Brassica napus</name>
    <name type="common">Rape</name>
    <dbReference type="NCBI Taxonomy" id="3708"/>
    <lineage>
        <taxon>Eukaryota</taxon>
        <taxon>Viridiplantae</taxon>
        <taxon>Streptophyta</taxon>
        <taxon>Embryophyta</taxon>
        <taxon>Tracheophyta</taxon>
        <taxon>Spermatophyta</taxon>
        <taxon>Magnoliopsida</taxon>
        <taxon>eudicotyledons</taxon>
        <taxon>Gunneridae</taxon>
        <taxon>Pentapetalae</taxon>
        <taxon>rosids</taxon>
        <taxon>malvids</taxon>
        <taxon>Brassicales</taxon>
        <taxon>Brassicaceae</taxon>
        <taxon>Brassiceae</taxon>
        <taxon>Brassica</taxon>
    </lineage>
</organism>
<dbReference type="EMBL" id="HG994358">
    <property type="protein sequence ID" value="CAF2268168.1"/>
    <property type="molecule type" value="Genomic_DNA"/>
</dbReference>
<gene>
    <name evidence="1" type="ORF">DARMORV10_A04P06470.1</name>
</gene>
<dbReference type="Proteomes" id="UP001295469">
    <property type="component" value="Chromosome A04"/>
</dbReference>
<name>A0A817APD9_BRANA</name>
<evidence type="ECO:0000313" key="1">
    <source>
        <dbReference type="EMBL" id="CAF2268168.1"/>
    </source>
</evidence>